<dbReference type="EMBL" id="JAHLJV010000070">
    <property type="protein sequence ID" value="KAK1579179.1"/>
    <property type="molecule type" value="Genomic_DNA"/>
</dbReference>
<evidence type="ECO:0000313" key="2">
    <source>
        <dbReference type="EMBL" id="KAK1579179.1"/>
    </source>
</evidence>
<dbReference type="Proteomes" id="UP001230504">
    <property type="component" value="Unassembled WGS sequence"/>
</dbReference>
<keyword evidence="3" id="KW-1185">Reference proteome</keyword>
<dbReference type="GeneID" id="85436952"/>
<dbReference type="AlphaFoldDB" id="A0AAD8PSB4"/>
<comment type="caution">
    <text evidence="2">The sequence shown here is derived from an EMBL/GenBank/DDBJ whole genome shotgun (WGS) entry which is preliminary data.</text>
</comment>
<dbReference type="RefSeq" id="XP_060410330.1">
    <property type="nucleotide sequence ID" value="XM_060552712.1"/>
</dbReference>
<proteinExistence type="predicted"/>
<organism evidence="2 3">
    <name type="scientific">Colletotrichum navitas</name>
    <dbReference type="NCBI Taxonomy" id="681940"/>
    <lineage>
        <taxon>Eukaryota</taxon>
        <taxon>Fungi</taxon>
        <taxon>Dikarya</taxon>
        <taxon>Ascomycota</taxon>
        <taxon>Pezizomycotina</taxon>
        <taxon>Sordariomycetes</taxon>
        <taxon>Hypocreomycetidae</taxon>
        <taxon>Glomerellales</taxon>
        <taxon>Glomerellaceae</taxon>
        <taxon>Colletotrichum</taxon>
        <taxon>Colletotrichum graminicola species complex</taxon>
    </lineage>
</organism>
<feature type="region of interest" description="Disordered" evidence="1">
    <location>
        <begin position="50"/>
        <end position="100"/>
    </location>
</feature>
<reference evidence="2" key="1">
    <citation type="submission" date="2021-06" db="EMBL/GenBank/DDBJ databases">
        <title>Comparative genomics, transcriptomics and evolutionary studies reveal genomic signatures of adaptation to plant cell wall in hemibiotrophic fungi.</title>
        <authorList>
            <consortium name="DOE Joint Genome Institute"/>
            <person name="Baroncelli R."/>
            <person name="Diaz J.F."/>
            <person name="Benocci T."/>
            <person name="Peng M."/>
            <person name="Battaglia E."/>
            <person name="Haridas S."/>
            <person name="Andreopoulos W."/>
            <person name="Labutti K."/>
            <person name="Pangilinan J."/>
            <person name="Floch G.L."/>
            <person name="Makela M.R."/>
            <person name="Henrissat B."/>
            <person name="Grigoriev I.V."/>
            <person name="Crouch J.A."/>
            <person name="De Vries R.P."/>
            <person name="Sukno S.A."/>
            <person name="Thon M.R."/>
        </authorList>
    </citation>
    <scope>NUCLEOTIDE SEQUENCE</scope>
    <source>
        <strain evidence="2">CBS 125086</strain>
    </source>
</reference>
<gene>
    <name evidence="2" type="ORF">LY79DRAFT_358092</name>
</gene>
<feature type="compositionally biased region" description="Basic and acidic residues" evidence="1">
    <location>
        <begin position="54"/>
        <end position="63"/>
    </location>
</feature>
<evidence type="ECO:0000256" key="1">
    <source>
        <dbReference type="SAM" id="MobiDB-lite"/>
    </source>
</evidence>
<feature type="compositionally biased region" description="Polar residues" evidence="1">
    <location>
        <begin position="81"/>
        <end position="100"/>
    </location>
</feature>
<accession>A0AAD8PSB4</accession>
<sequence length="165" mass="18353">MTDNDVRRSSTVLLSLPGRSVVQNKRKNKEKKSLQPTRWYLHSIPVYRTLPPTPRHDPEKEGLRSQGPKIARGTYPLSTPVRRSTPTTHTYSRVPTSPPTAVTSHTSLPLSFLLVFFFSFSQVLAPSFSGGPCSLLPSFLPPLPLVFSFFFGPCPFPPHAILLPT</sequence>
<evidence type="ECO:0000313" key="3">
    <source>
        <dbReference type="Proteomes" id="UP001230504"/>
    </source>
</evidence>
<name>A0AAD8PSB4_9PEZI</name>
<protein>
    <submittedName>
        <fullName evidence="2">Uncharacterized protein</fullName>
    </submittedName>
</protein>